<evidence type="ECO:0000259" key="22">
    <source>
        <dbReference type="PROSITE" id="PS50011"/>
    </source>
</evidence>
<dbReference type="InterPro" id="IPR009269">
    <property type="entry name" value="NKAP_C"/>
</dbReference>
<comment type="subcellular location">
    <subcellularLocation>
        <location evidence="1">Membrane</location>
        <topology evidence="1">Single-pass type I membrane protein</topology>
    </subcellularLocation>
</comment>
<feature type="binding site" evidence="19">
    <location>
        <position position="713"/>
    </location>
    <ligand>
        <name>ATP</name>
        <dbReference type="ChEBI" id="CHEBI:30616"/>
    </ligand>
</feature>
<keyword evidence="13 21" id="KW-1133">Transmembrane helix</keyword>
<dbReference type="PANTHER" id="PTHR48006">
    <property type="entry name" value="LEUCINE-RICH REPEAT-CONTAINING PROTEIN DDB_G0281931-RELATED"/>
    <property type="match status" value="1"/>
</dbReference>
<dbReference type="Pfam" id="PF11721">
    <property type="entry name" value="Malectin"/>
    <property type="match status" value="1"/>
</dbReference>
<dbReference type="Gene3D" id="3.80.10.10">
    <property type="entry name" value="Ribonuclease Inhibitor"/>
    <property type="match status" value="2"/>
</dbReference>
<evidence type="ECO:0000256" key="18">
    <source>
        <dbReference type="ARBA" id="ARBA00048679"/>
    </source>
</evidence>
<dbReference type="Gene3D" id="2.60.120.430">
    <property type="entry name" value="Galactose-binding lectin"/>
    <property type="match status" value="1"/>
</dbReference>
<evidence type="ECO:0000256" key="14">
    <source>
        <dbReference type="ARBA" id="ARBA00023136"/>
    </source>
</evidence>
<keyword evidence="7 21" id="KW-0812">Transmembrane</keyword>
<keyword evidence="15" id="KW-0675">Receptor</keyword>
<sequence>MPLPRAEGHISYGGALRPGKGDAIAQYVQQGKHIPRRGEVGLSAEEIQKFESLRAVHPDWLFMLLFPFPIEQLFMLWPFRGSSSLSRPTKRARTSTTEPRLVDKDESVLPQTTPPSPQPERSDWASSSEWAPKLSYRNRAIRDTDSMSSSVGNLYIHSVFKHEALFHLCIMIMMIFPQLLASVVGFICFATLASRATLLPNDEVQALQQIANTLGKTDWNFSANPCSGEYGWATPHPVSGSENSVTCNCSFNNNTLCHIVSITLEFNQLSGPIPSELGSLPRIQKLFLTSNNFTGELPGTLANLDTLKSLVIQGSGLDGPIPPGIAFLTNLSDLRISDLNGTQSTFPPLNNLTNLQVLILRSCNIIGPLPEYLGPMTNLKTLDLSFNKLSGEIPSSFVSLSKTNYMNLFESSSTGNTSGIVSCLRSFQCPQKVTLGGNMKYEADTDSSGPSRFFLSGTNWAFSSTGYFLDTSSSSDSFICTNTSRLSMKDSDLYVDARLSPISLTYYGFCLLNGSYTVNLHFAEIMFTDDKTYSSLGRRIFDVYIQGKQVLKDFNIENEAGGVGKEIIKNFTALVTDMTLEIRFYWAGKGTTAIPTRGVYGPLISAISVNPDFVPPSETRNSISVGAVVGIVAAVVIFLIMLLGILWWRGCLRRKDTMEQGLRGLDLMTGSFTLRQIKAATNNFDAANKIGEGGFGYVYKGLLSDGTVIAVKKLSSKSKQGNREFVNEIGMISALQHPHLVKLYGCCIEGNELLLIYEYMENNSLARALFSPDEFQLNLDWPTRYKICIGIAKGLAFLHGESRIKIVHRDIKSTNVLLDKNLNPKISDFGLAKLDEEDNTHISTRIAGTYGYMAPEYAMRGYLTDKADVYSFGIVALEIVSGKSNTGHRPKEDCFYILDWALVLKQKGNLMELVDPRLGSDFNKKEVVAMIDVALLCTNVSPAVRPSMSSVLGMLESRTVTEELVSDSMVSSDKMEPKEMMIELQQSHETNSNDNQIHSMSNDGPWTVSKSVDDLYPLIMDSGYWANRD</sequence>
<keyword evidence="8" id="KW-0732">Signal</keyword>
<dbReference type="GO" id="GO:0004674">
    <property type="term" value="F:protein serine/threonine kinase activity"/>
    <property type="evidence" value="ECO:0007669"/>
    <property type="project" value="UniProtKB-KW"/>
</dbReference>
<evidence type="ECO:0000256" key="13">
    <source>
        <dbReference type="ARBA" id="ARBA00022989"/>
    </source>
</evidence>
<dbReference type="Proteomes" id="UP000306102">
    <property type="component" value="Unassembled WGS sequence"/>
</dbReference>
<feature type="domain" description="Protein kinase" evidence="22">
    <location>
        <begin position="684"/>
        <end position="965"/>
    </location>
</feature>
<dbReference type="STRING" id="542762.A0A4S4F2A8"/>
<dbReference type="EMBL" id="SDRB02000357">
    <property type="protein sequence ID" value="THG23332.1"/>
    <property type="molecule type" value="Genomic_DNA"/>
</dbReference>
<evidence type="ECO:0000256" key="6">
    <source>
        <dbReference type="ARBA" id="ARBA00022679"/>
    </source>
</evidence>
<evidence type="ECO:0000256" key="11">
    <source>
        <dbReference type="ARBA" id="ARBA00022777"/>
    </source>
</evidence>
<evidence type="ECO:0000256" key="19">
    <source>
        <dbReference type="PROSITE-ProRule" id="PRU10141"/>
    </source>
</evidence>
<dbReference type="InterPro" id="IPR011009">
    <property type="entry name" value="Kinase-like_dom_sf"/>
</dbReference>
<dbReference type="FunFam" id="2.60.120.430:FF:000004">
    <property type="entry name" value="Putative leucine-rich repeat receptor-like serine/threonine-protein kinase"/>
    <property type="match status" value="1"/>
</dbReference>
<dbReference type="SMART" id="SM00220">
    <property type="entry name" value="S_TKc"/>
    <property type="match status" value="1"/>
</dbReference>
<evidence type="ECO:0000256" key="4">
    <source>
        <dbReference type="ARBA" id="ARBA00022553"/>
    </source>
</evidence>
<dbReference type="EC" id="2.7.11.1" evidence="2"/>
<dbReference type="InterPro" id="IPR001611">
    <property type="entry name" value="Leu-rich_rpt"/>
</dbReference>
<dbReference type="PROSITE" id="PS00108">
    <property type="entry name" value="PROTEIN_KINASE_ST"/>
    <property type="match status" value="1"/>
</dbReference>
<keyword evidence="16" id="KW-0325">Glycoprotein</keyword>
<keyword evidence="10 19" id="KW-0547">Nucleotide-binding</keyword>
<dbReference type="PROSITE" id="PS51450">
    <property type="entry name" value="LRR"/>
    <property type="match status" value="1"/>
</dbReference>
<keyword evidence="4" id="KW-0597">Phosphoprotein</keyword>
<dbReference type="FunFam" id="1.10.510.10:FF:000044">
    <property type="entry name" value="Putative LRR receptor-like serine/threonine-protein kinase"/>
    <property type="match status" value="1"/>
</dbReference>
<dbReference type="GO" id="GO:0005524">
    <property type="term" value="F:ATP binding"/>
    <property type="evidence" value="ECO:0007669"/>
    <property type="project" value="UniProtKB-UniRule"/>
</dbReference>
<dbReference type="Pfam" id="PF06047">
    <property type="entry name" value="Nkap_C"/>
    <property type="match status" value="1"/>
</dbReference>
<feature type="transmembrane region" description="Helical" evidence="21">
    <location>
        <begin position="165"/>
        <end position="192"/>
    </location>
</feature>
<dbReference type="SUPFAM" id="SSF52058">
    <property type="entry name" value="L domain-like"/>
    <property type="match status" value="1"/>
</dbReference>
<keyword evidence="9" id="KW-0677">Repeat</keyword>
<evidence type="ECO:0000256" key="15">
    <source>
        <dbReference type="ARBA" id="ARBA00023170"/>
    </source>
</evidence>
<evidence type="ECO:0000256" key="1">
    <source>
        <dbReference type="ARBA" id="ARBA00004479"/>
    </source>
</evidence>
<comment type="catalytic activity">
    <reaction evidence="18">
        <text>L-seryl-[protein] + ATP = O-phospho-L-seryl-[protein] + ADP + H(+)</text>
        <dbReference type="Rhea" id="RHEA:17989"/>
        <dbReference type="Rhea" id="RHEA-COMP:9863"/>
        <dbReference type="Rhea" id="RHEA-COMP:11604"/>
        <dbReference type="ChEBI" id="CHEBI:15378"/>
        <dbReference type="ChEBI" id="CHEBI:29999"/>
        <dbReference type="ChEBI" id="CHEBI:30616"/>
        <dbReference type="ChEBI" id="CHEBI:83421"/>
        <dbReference type="ChEBI" id="CHEBI:456216"/>
        <dbReference type="EC" id="2.7.11.1"/>
    </reaction>
</comment>
<dbReference type="PANTHER" id="PTHR48006:SF81">
    <property type="entry name" value="PROTEIN KINASE DOMAIN-CONTAINING PROTEIN"/>
    <property type="match status" value="1"/>
</dbReference>
<proteinExistence type="predicted"/>
<keyword evidence="12 19" id="KW-0067">ATP-binding</keyword>
<dbReference type="Pfam" id="PF00560">
    <property type="entry name" value="LRR_1"/>
    <property type="match status" value="3"/>
</dbReference>
<gene>
    <name evidence="23" type="ORF">TEA_010780</name>
</gene>
<keyword evidence="5" id="KW-0433">Leucine-rich repeat</keyword>
<accession>A0A4S4F2A8</accession>
<evidence type="ECO:0000256" key="16">
    <source>
        <dbReference type="ARBA" id="ARBA00023180"/>
    </source>
</evidence>
<dbReference type="InterPro" id="IPR001245">
    <property type="entry name" value="Ser-Thr/Tyr_kinase_cat_dom"/>
</dbReference>
<evidence type="ECO:0000256" key="20">
    <source>
        <dbReference type="SAM" id="MobiDB-lite"/>
    </source>
</evidence>
<keyword evidence="24" id="KW-1185">Reference proteome</keyword>
<dbReference type="InterPro" id="IPR051824">
    <property type="entry name" value="LRR_Rcpt-Like_S/T_Kinase"/>
</dbReference>
<comment type="caution">
    <text evidence="23">The sequence shown here is derived from an EMBL/GenBank/DDBJ whole genome shotgun (WGS) entry which is preliminary data.</text>
</comment>
<evidence type="ECO:0000256" key="5">
    <source>
        <dbReference type="ARBA" id="ARBA00022614"/>
    </source>
</evidence>
<dbReference type="GO" id="GO:0003682">
    <property type="term" value="F:chromatin binding"/>
    <property type="evidence" value="ECO:0007669"/>
    <property type="project" value="InterPro"/>
</dbReference>
<dbReference type="Pfam" id="PF07714">
    <property type="entry name" value="PK_Tyr_Ser-Thr"/>
    <property type="match status" value="1"/>
</dbReference>
<dbReference type="InterPro" id="IPR000719">
    <property type="entry name" value="Prot_kinase_dom"/>
</dbReference>
<evidence type="ECO:0000256" key="8">
    <source>
        <dbReference type="ARBA" id="ARBA00022729"/>
    </source>
</evidence>
<evidence type="ECO:0000256" key="12">
    <source>
        <dbReference type="ARBA" id="ARBA00022840"/>
    </source>
</evidence>
<dbReference type="InterPro" id="IPR017441">
    <property type="entry name" value="Protein_kinase_ATP_BS"/>
</dbReference>
<dbReference type="InterPro" id="IPR032675">
    <property type="entry name" value="LRR_dom_sf"/>
</dbReference>
<dbReference type="PROSITE" id="PS00107">
    <property type="entry name" value="PROTEIN_KINASE_ATP"/>
    <property type="match status" value="1"/>
</dbReference>
<evidence type="ECO:0000256" key="7">
    <source>
        <dbReference type="ARBA" id="ARBA00022692"/>
    </source>
</evidence>
<keyword evidence="6" id="KW-0808">Transferase</keyword>
<dbReference type="Gene3D" id="3.30.200.20">
    <property type="entry name" value="Phosphorylase Kinase, domain 1"/>
    <property type="match status" value="1"/>
</dbReference>
<dbReference type="InterPro" id="IPR021720">
    <property type="entry name" value="Malectin_dom"/>
</dbReference>
<dbReference type="InterPro" id="IPR008271">
    <property type="entry name" value="Ser/Thr_kinase_AS"/>
</dbReference>
<keyword evidence="14 21" id="KW-0472">Membrane</keyword>
<feature type="region of interest" description="Disordered" evidence="20">
    <location>
        <begin position="83"/>
        <end position="126"/>
    </location>
</feature>
<evidence type="ECO:0000256" key="17">
    <source>
        <dbReference type="ARBA" id="ARBA00047899"/>
    </source>
</evidence>
<evidence type="ECO:0000256" key="10">
    <source>
        <dbReference type="ARBA" id="ARBA00022741"/>
    </source>
</evidence>
<dbReference type="FunFam" id="3.30.200.20:FF:000217">
    <property type="entry name" value="probable LRR receptor-like serine/threonine-protein kinase At1g53430"/>
    <property type="match status" value="1"/>
</dbReference>
<dbReference type="AlphaFoldDB" id="A0A4S4F2A8"/>
<keyword evidence="11" id="KW-0418">Kinase</keyword>
<feature type="transmembrane region" description="Helical" evidence="21">
    <location>
        <begin position="623"/>
        <end position="648"/>
    </location>
</feature>
<dbReference type="CDD" id="cd14066">
    <property type="entry name" value="STKc_IRAK"/>
    <property type="match status" value="1"/>
</dbReference>
<reference evidence="23 24" key="1">
    <citation type="journal article" date="2018" name="Proc. Natl. Acad. Sci. U.S.A.">
        <title>Draft genome sequence of Camellia sinensis var. sinensis provides insights into the evolution of the tea genome and tea quality.</title>
        <authorList>
            <person name="Wei C."/>
            <person name="Yang H."/>
            <person name="Wang S."/>
            <person name="Zhao J."/>
            <person name="Liu C."/>
            <person name="Gao L."/>
            <person name="Xia E."/>
            <person name="Lu Y."/>
            <person name="Tai Y."/>
            <person name="She G."/>
            <person name="Sun J."/>
            <person name="Cao H."/>
            <person name="Tong W."/>
            <person name="Gao Q."/>
            <person name="Li Y."/>
            <person name="Deng W."/>
            <person name="Jiang X."/>
            <person name="Wang W."/>
            <person name="Chen Q."/>
            <person name="Zhang S."/>
            <person name="Li H."/>
            <person name="Wu J."/>
            <person name="Wang P."/>
            <person name="Li P."/>
            <person name="Shi C."/>
            <person name="Zheng F."/>
            <person name="Jian J."/>
            <person name="Huang B."/>
            <person name="Shan D."/>
            <person name="Shi M."/>
            <person name="Fang C."/>
            <person name="Yue Y."/>
            <person name="Li F."/>
            <person name="Li D."/>
            <person name="Wei S."/>
            <person name="Han B."/>
            <person name="Jiang C."/>
            <person name="Yin Y."/>
            <person name="Xia T."/>
            <person name="Zhang Z."/>
            <person name="Bennetzen J.L."/>
            <person name="Zhao S."/>
            <person name="Wan X."/>
        </authorList>
    </citation>
    <scope>NUCLEOTIDE SEQUENCE [LARGE SCALE GENOMIC DNA]</scope>
    <source>
        <strain evidence="24">cv. Shuchazao</strain>
        <tissue evidence="23">Leaf</tissue>
    </source>
</reference>
<keyword evidence="3" id="KW-0723">Serine/threonine-protein kinase</keyword>
<dbReference type="GO" id="GO:0016020">
    <property type="term" value="C:membrane"/>
    <property type="evidence" value="ECO:0007669"/>
    <property type="project" value="UniProtKB-SubCell"/>
</dbReference>
<evidence type="ECO:0000313" key="23">
    <source>
        <dbReference type="EMBL" id="THG23332.1"/>
    </source>
</evidence>
<dbReference type="SUPFAM" id="SSF56112">
    <property type="entry name" value="Protein kinase-like (PK-like)"/>
    <property type="match status" value="1"/>
</dbReference>
<comment type="catalytic activity">
    <reaction evidence="17">
        <text>L-threonyl-[protein] + ATP = O-phospho-L-threonyl-[protein] + ADP + H(+)</text>
        <dbReference type="Rhea" id="RHEA:46608"/>
        <dbReference type="Rhea" id="RHEA-COMP:11060"/>
        <dbReference type="Rhea" id="RHEA-COMP:11605"/>
        <dbReference type="ChEBI" id="CHEBI:15378"/>
        <dbReference type="ChEBI" id="CHEBI:30013"/>
        <dbReference type="ChEBI" id="CHEBI:30616"/>
        <dbReference type="ChEBI" id="CHEBI:61977"/>
        <dbReference type="ChEBI" id="CHEBI:456216"/>
        <dbReference type="EC" id="2.7.11.1"/>
    </reaction>
</comment>
<evidence type="ECO:0000256" key="21">
    <source>
        <dbReference type="SAM" id="Phobius"/>
    </source>
</evidence>
<evidence type="ECO:0000256" key="9">
    <source>
        <dbReference type="ARBA" id="ARBA00022737"/>
    </source>
</evidence>
<protein>
    <recommendedName>
        <fullName evidence="2">non-specific serine/threonine protein kinase</fullName>
        <ecNumber evidence="2">2.7.11.1</ecNumber>
    </recommendedName>
</protein>
<name>A0A4S4F2A8_CAMSN</name>
<evidence type="ECO:0000256" key="2">
    <source>
        <dbReference type="ARBA" id="ARBA00012513"/>
    </source>
</evidence>
<organism evidence="23 24">
    <name type="scientific">Camellia sinensis var. sinensis</name>
    <name type="common">China tea</name>
    <dbReference type="NCBI Taxonomy" id="542762"/>
    <lineage>
        <taxon>Eukaryota</taxon>
        <taxon>Viridiplantae</taxon>
        <taxon>Streptophyta</taxon>
        <taxon>Embryophyta</taxon>
        <taxon>Tracheophyta</taxon>
        <taxon>Spermatophyta</taxon>
        <taxon>Magnoliopsida</taxon>
        <taxon>eudicotyledons</taxon>
        <taxon>Gunneridae</taxon>
        <taxon>Pentapetalae</taxon>
        <taxon>asterids</taxon>
        <taxon>Ericales</taxon>
        <taxon>Theaceae</taxon>
        <taxon>Camellia</taxon>
    </lineage>
</organism>
<dbReference type="PROSITE" id="PS50011">
    <property type="entry name" value="PROTEIN_KINASE_DOM"/>
    <property type="match status" value="1"/>
</dbReference>
<evidence type="ECO:0000256" key="3">
    <source>
        <dbReference type="ARBA" id="ARBA00022527"/>
    </source>
</evidence>
<dbReference type="Gene3D" id="1.10.510.10">
    <property type="entry name" value="Transferase(Phosphotransferase) domain 1"/>
    <property type="match status" value="1"/>
</dbReference>
<evidence type="ECO:0000313" key="24">
    <source>
        <dbReference type="Proteomes" id="UP000306102"/>
    </source>
</evidence>